<feature type="domain" description="Peptidase S8/S53" evidence="9">
    <location>
        <begin position="76"/>
        <end position="331"/>
    </location>
</feature>
<comment type="caution">
    <text evidence="5">Lacks conserved residue(s) required for the propagation of feature annotation.</text>
</comment>
<evidence type="ECO:0000313" key="11">
    <source>
        <dbReference type="Proteomes" id="UP000642748"/>
    </source>
</evidence>
<dbReference type="InterPro" id="IPR036852">
    <property type="entry name" value="Peptidase_S8/S53_dom_sf"/>
</dbReference>
<gene>
    <name evidence="10" type="ORF">Raf01_95020</name>
</gene>
<dbReference type="PRINTS" id="PR00723">
    <property type="entry name" value="SUBTILISIN"/>
</dbReference>
<dbReference type="Gene3D" id="3.40.50.200">
    <property type="entry name" value="Peptidase S8/S53 domain"/>
    <property type="match status" value="1"/>
</dbReference>
<dbReference type="InterPro" id="IPR015500">
    <property type="entry name" value="Peptidase_S8_subtilisin-rel"/>
</dbReference>
<proteinExistence type="inferred from homology"/>
<evidence type="ECO:0000256" key="7">
    <source>
        <dbReference type="SAM" id="Phobius"/>
    </source>
</evidence>
<feature type="chain" id="PRO_5035220278" description="Peptidase S8/S53 domain-containing protein" evidence="8">
    <location>
        <begin position="44"/>
        <end position="442"/>
    </location>
</feature>
<feature type="signal peptide" evidence="8">
    <location>
        <begin position="1"/>
        <end position="43"/>
    </location>
</feature>
<evidence type="ECO:0000256" key="5">
    <source>
        <dbReference type="PROSITE-ProRule" id="PRU01240"/>
    </source>
</evidence>
<dbReference type="InterPro" id="IPR050131">
    <property type="entry name" value="Peptidase_S8_subtilisin-like"/>
</dbReference>
<dbReference type="InterPro" id="IPR023827">
    <property type="entry name" value="Peptidase_S8_Asp-AS"/>
</dbReference>
<dbReference type="PROSITE" id="PS51892">
    <property type="entry name" value="SUBTILASE"/>
    <property type="match status" value="1"/>
</dbReference>
<keyword evidence="7" id="KW-1133">Transmembrane helix</keyword>
<keyword evidence="3" id="KW-0378">Hydrolase</keyword>
<dbReference type="Pfam" id="PF00082">
    <property type="entry name" value="Peptidase_S8"/>
    <property type="match status" value="1"/>
</dbReference>
<keyword evidence="4" id="KW-0720">Serine protease</keyword>
<dbReference type="SUPFAM" id="SSF52743">
    <property type="entry name" value="Subtilisin-like"/>
    <property type="match status" value="1"/>
</dbReference>
<dbReference type="GO" id="GO:0004252">
    <property type="term" value="F:serine-type endopeptidase activity"/>
    <property type="evidence" value="ECO:0007669"/>
    <property type="project" value="InterPro"/>
</dbReference>
<organism evidence="10 11">
    <name type="scientific">Rugosimonospora africana</name>
    <dbReference type="NCBI Taxonomy" id="556532"/>
    <lineage>
        <taxon>Bacteria</taxon>
        <taxon>Bacillati</taxon>
        <taxon>Actinomycetota</taxon>
        <taxon>Actinomycetes</taxon>
        <taxon>Micromonosporales</taxon>
        <taxon>Micromonosporaceae</taxon>
        <taxon>Rugosimonospora</taxon>
    </lineage>
</organism>
<dbReference type="AlphaFoldDB" id="A0A8J3R1M2"/>
<comment type="caution">
    <text evidence="10">The sequence shown here is derived from an EMBL/GenBank/DDBJ whole genome shotgun (WGS) entry which is preliminary data.</text>
</comment>
<protein>
    <recommendedName>
        <fullName evidence="9">Peptidase S8/S53 domain-containing protein</fullName>
    </recommendedName>
</protein>
<evidence type="ECO:0000259" key="9">
    <source>
        <dbReference type="Pfam" id="PF00082"/>
    </source>
</evidence>
<feature type="region of interest" description="Disordered" evidence="6">
    <location>
        <begin position="415"/>
        <end position="442"/>
    </location>
</feature>
<dbReference type="PANTHER" id="PTHR43806:SF11">
    <property type="entry name" value="CEREVISIN-RELATED"/>
    <property type="match status" value="1"/>
</dbReference>
<keyword evidence="7" id="KW-0472">Membrane</keyword>
<evidence type="ECO:0000256" key="8">
    <source>
        <dbReference type="SAM" id="SignalP"/>
    </source>
</evidence>
<dbReference type="EMBL" id="BONZ01000124">
    <property type="protein sequence ID" value="GIH21330.1"/>
    <property type="molecule type" value="Genomic_DNA"/>
</dbReference>
<evidence type="ECO:0000256" key="1">
    <source>
        <dbReference type="ARBA" id="ARBA00011073"/>
    </source>
</evidence>
<dbReference type="Proteomes" id="UP000642748">
    <property type="component" value="Unassembled WGS sequence"/>
</dbReference>
<evidence type="ECO:0000313" key="10">
    <source>
        <dbReference type="EMBL" id="GIH21330.1"/>
    </source>
</evidence>
<keyword evidence="11" id="KW-1185">Reference proteome</keyword>
<comment type="similarity">
    <text evidence="1 5">Belongs to the peptidase S8 family.</text>
</comment>
<dbReference type="GO" id="GO:0006508">
    <property type="term" value="P:proteolysis"/>
    <property type="evidence" value="ECO:0007669"/>
    <property type="project" value="UniProtKB-KW"/>
</dbReference>
<dbReference type="InterPro" id="IPR000209">
    <property type="entry name" value="Peptidase_S8/S53_dom"/>
</dbReference>
<name>A0A8J3R1M2_9ACTN</name>
<keyword evidence="8" id="KW-0732">Signal</keyword>
<dbReference type="PANTHER" id="PTHR43806">
    <property type="entry name" value="PEPTIDASE S8"/>
    <property type="match status" value="1"/>
</dbReference>
<keyword evidence="7" id="KW-0812">Transmembrane</keyword>
<feature type="transmembrane region" description="Helical" evidence="7">
    <location>
        <begin position="376"/>
        <end position="398"/>
    </location>
</feature>
<evidence type="ECO:0000256" key="6">
    <source>
        <dbReference type="SAM" id="MobiDB-lite"/>
    </source>
</evidence>
<reference evidence="10" key="1">
    <citation type="submission" date="2021-01" db="EMBL/GenBank/DDBJ databases">
        <title>Whole genome shotgun sequence of Rugosimonospora africana NBRC 104875.</title>
        <authorList>
            <person name="Komaki H."/>
            <person name="Tamura T."/>
        </authorList>
    </citation>
    <scope>NUCLEOTIDE SEQUENCE</scope>
    <source>
        <strain evidence="10">NBRC 104875</strain>
    </source>
</reference>
<keyword evidence="2" id="KW-0645">Protease</keyword>
<sequence length="442" mass="44287">MARRNGGEPSGWVRNGRRACGVLLAATCAVPLSLAAPAGSALAADDNCSTIQPSVAPVLWAQQLLAAERAWAFTDGTGQTVALLDSGVDANQPQLHGHVSAGFDAVRGSGAANTDCAGTGTQAAGAIAAQRSGTSGIYGVAPGVTIVPVRVTGEPGQDATTPITPTVLARGINWAVSQHVDVLDISVAMGVNDPSVRAAVANAVAAGITVVAAVGDAGDANGGNPTPYPANDPGVIGVGAIGPGGVRWENSEHGDYVDLVAPGAAVPVLQRGSGVVNNDGSTALAAGFVSGAAAVTRARWPKLTAAQISARMLGTATPAAGGQNGPQYGHGIVNPYGAVSDDMVSRAPVPMSAFTPAGPSKAQLARQAAWNHGRRLAILLTAIGLGLLLVVTVTAVGLPRARRRAWRPAYAAPLPTRMESDEPPPPALLFEEPAPGEQPIGR</sequence>
<evidence type="ECO:0000256" key="4">
    <source>
        <dbReference type="ARBA" id="ARBA00022825"/>
    </source>
</evidence>
<evidence type="ECO:0000256" key="2">
    <source>
        <dbReference type="ARBA" id="ARBA00022670"/>
    </source>
</evidence>
<accession>A0A8J3R1M2</accession>
<dbReference type="PROSITE" id="PS00136">
    <property type="entry name" value="SUBTILASE_ASP"/>
    <property type="match status" value="1"/>
</dbReference>
<evidence type="ECO:0000256" key="3">
    <source>
        <dbReference type="ARBA" id="ARBA00022801"/>
    </source>
</evidence>
<dbReference type="RefSeq" id="WP_203924714.1">
    <property type="nucleotide sequence ID" value="NZ_BONZ01000124.1"/>
</dbReference>